<dbReference type="OrthoDB" id="7281949at2"/>
<dbReference type="EMBL" id="PDOA01000028">
    <property type="protein sequence ID" value="PWC26628.1"/>
    <property type="molecule type" value="Genomic_DNA"/>
</dbReference>
<accession>A0A2U1UY95</accession>
<evidence type="ECO:0000313" key="2">
    <source>
        <dbReference type="EMBL" id="PWC26628.1"/>
    </source>
</evidence>
<sequence length="511" mass="55964">MRIIITNIRLDQRSGTEIVTSEVAQGLSERGHDVAVYVTSPLSDLAAHLRKAGVLVTERIEKLSRFNPDILHGHHTAPFLVARALFPDVPALWFCHDATSWHDEPPVLSSIGLYVAHSNPVRNRLWEALGIDPVRVVTLQNASGLPFQEAPPPAGIRRVLIIAKYGAHQAAAVKKACQEMGLAVELVGGGVGKLSSSLHEAFVQTDLVVATGKAAMEALCANRPVLCADENGVAGLVTADVAESWFRRNFGSSIRRLPSEAALIKAEISLYDPEDFARTRALLRPHLDLSRYLDDLEALYKQAARHRQQDAPLDFARALEAALPNFRIDGPLSPQGQEWKKKAEAMAAELLELKWKSFSFLDKPDAPKLSFGAGHIGLGALGEGWLMIDSRGVWVYQEAGLTLPSHTRWSTFKGMKLEGALDLPACISAPDCPLTIKMNGLDVDIQLASAMKAKRQGYFYCWFAFPPDLAREHKVHLQIIVSGHEVPAVDGVARPKGFRLSSLYMIGDQPK</sequence>
<comment type="caution">
    <text evidence="2">The sequence shown here is derived from an EMBL/GenBank/DDBJ whole genome shotgun (WGS) entry which is preliminary data.</text>
</comment>
<feature type="domain" description="Glycosyltransferase subfamily 4-like N-terminal" evidence="1">
    <location>
        <begin position="14"/>
        <end position="141"/>
    </location>
</feature>
<dbReference type="Gene3D" id="3.40.50.2000">
    <property type="entry name" value="Glycogen Phosphorylase B"/>
    <property type="match status" value="1"/>
</dbReference>
<dbReference type="InterPro" id="IPR028098">
    <property type="entry name" value="Glyco_trans_4-like_N"/>
</dbReference>
<name>A0A2U1UY95_9PROT</name>
<keyword evidence="3" id="KW-1185">Reference proteome</keyword>
<dbReference type="Proteomes" id="UP000245048">
    <property type="component" value="Unassembled WGS sequence"/>
</dbReference>
<dbReference type="AlphaFoldDB" id="A0A2U1UY95"/>
<dbReference type="RefSeq" id="WP_109519082.1">
    <property type="nucleotide sequence ID" value="NZ_PDOA01000028.1"/>
</dbReference>
<gene>
    <name evidence="2" type="ORF">CR165_22040</name>
</gene>
<dbReference type="SUPFAM" id="SSF53756">
    <property type="entry name" value="UDP-Glycosyltransferase/glycogen phosphorylase"/>
    <property type="match status" value="1"/>
</dbReference>
<evidence type="ECO:0000313" key="3">
    <source>
        <dbReference type="Proteomes" id="UP000245048"/>
    </source>
</evidence>
<reference evidence="3" key="1">
    <citation type="submission" date="2017-10" db="EMBL/GenBank/DDBJ databases">
        <authorList>
            <person name="Toshchakov S.V."/>
            <person name="Goeva M.A."/>
        </authorList>
    </citation>
    <scope>NUCLEOTIDE SEQUENCE [LARGE SCALE GENOMIC DNA]</scope>
    <source>
        <strain evidence="3">JR1/69-1-13</strain>
    </source>
</reference>
<dbReference type="GO" id="GO:0016757">
    <property type="term" value="F:glycosyltransferase activity"/>
    <property type="evidence" value="ECO:0007669"/>
    <property type="project" value="UniProtKB-ARBA"/>
</dbReference>
<dbReference type="Pfam" id="PF13439">
    <property type="entry name" value="Glyco_transf_4"/>
    <property type="match status" value="1"/>
</dbReference>
<organism evidence="2 3">
    <name type="scientific">Teichococcus aestuarii</name>
    <dbReference type="NCBI Taxonomy" id="568898"/>
    <lineage>
        <taxon>Bacteria</taxon>
        <taxon>Pseudomonadati</taxon>
        <taxon>Pseudomonadota</taxon>
        <taxon>Alphaproteobacteria</taxon>
        <taxon>Acetobacterales</taxon>
        <taxon>Roseomonadaceae</taxon>
        <taxon>Roseomonas</taxon>
    </lineage>
</organism>
<protein>
    <recommendedName>
        <fullName evidence="1">Glycosyltransferase subfamily 4-like N-terminal domain-containing protein</fullName>
    </recommendedName>
</protein>
<proteinExistence type="predicted"/>
<evidence type="ECO:0000259" key="1">
    <source>
        <dbReference type="Pfam" id="PF13439"/>
    </source>
</evidence>